<protein>
    <recommendedName>
        <fullName evidence="3">DUF4962 domain-containing protein</fullName>
    </recommendedName>
</protein>
<dbReference type="AlphaFoldDB" id="A0A7C4PZS5"/>
<evidence type="ECO:0000256" key="1">
    <source>
        <dbReference type="SAM" id="MobiDB-lite"/>
    </source>
</evidence>
<comment type="caution">
    <text evidence="2">The sequence shown here is derived from an EMBL/GenBank/DDBJ whole genome shotgun (WGS) entry which is preliminary data.</text>
</comment>
<organism evidence="2">
    <name type="scientific">Bellilinea caldifistulae</name>
    <dbReference type="NCBI Taxonomy" id="360411"/>
    <lineage>
        <taxon>Bacteria</taxon>
        <taxon>Bacillati</taxon>
        <taxon>Chloroflexota</taxon>
        <taxon>Anaerolineae</taxon>
        <taxon>Anaerolineales</taxon>
        <taxon>Anaerolineaceae</taxon>
        <taxon>Bellilinea</taxon>
    </lineage>
</organism>
<gene>
    <name evidence="2" type="ORF">ENT17_00130</name>
</gene>
<name>A0A7C4PZS5_9CHLR</name>
<proteinExistence type="predicted"/>
<sequence length="692" mass="79069">MTVHTQRDYQIRASQQAPEGYPASPVADFFAEQPFMPTFEERKQAYIQHVLRNPAPANTKPVWFELIRCAAGQKPHEGVIQAALDFIAARRDCADFVLHSILRLLYQFPECVSPALRERARQVVLGFKYFPNEPGVDSLCTWTENHYILYTSAAYLAGQLYPDEVFTNSGEKGCEKMSLNRARILRWMELRFRTGFSEWLSHVYYDEDLTALLSLVDFAADDELRRRAAMGIDLLLLDMALNSYHGVFGSTHGRAYENTKKWAAQEGTTDTTKLLFGMGIFSAYDNMSAAAFALSRYRLPKVIEKIAQFDPPEGMLNRQRMGIRLAEMEKWGLRPDNFEDGMHCLTLEAYVHPRTINQTLRMFDECNWWENDFLRPFSPFRPFVRPLRALGLLPVLAAAIERDACRNTREEVNIYTWKTADYMLSTAQDYRKGYGGDQQHIWQATLGPDAVCFTTHPAKLEGATPNYWAGSGLLPRAAQYRNVAIVIYNLRRIPAVYVPIRHFYTHAWLPRDRFDEVVERGGWIFARRGTAYLALYSRNPYRWREAGQSEQTAGQPLERRSVYRAEDALRFPRPEDEGREIVADGAQNIWLCQLGRQAEDGSFGDFITAIGSAGLCFDGLQVSFDSPGNGRMEFGWEGDLRVDGEKVALDAFPRYDNPFVRAEFGGTRVEVEAFGAHLRLDWENALREGDGV</sequence>
<dbReference type="EMBL" id="DSXR01000003">
    <property type="protein sequence ID" value="HGS86007.1"/>
    <property type="molecule type" value="Genomic_DNA"/>
</dbReference>
<feature type="compositionally biased region" description="Basic and acidic residues" evidence="1">
    <location>
        <begin position="1"/>
        <end position="10"/>
    </location>
</feature>
<accession>A0A7C4PZS5</accession>
<evidence type="ECO:0000313" key="2">
    <source>
        <dbReference type="EMBL" id="HGS86007.1"/>
    </source>
</evidence>
<feature type="region of interest" description="Disordered" evidence="1">
    <location>
        <begin position="1"/>
        <end position="21"/>
    </location>
</feature>
<evidence type="ECO:0008006" key="3">
    <source>
        <dbReference type="Google" id="ProtNLM"/>
    </source>
</evidence>
<reference evidence="2" key="1">
    <citation type="journal article" date="2020" name="mSystems">
        <title>Genome- and Community-Level Interaction Insights into Carbon Utilization and Element Cycling Functions of Hydrothermarchaeota in Hydrothermal Sediment.</title>
        <authorList>
            <person name="Zhou Z."/>
            <person name="Liu Y."/>
            <person name="Xu W."/>
            <person name="Pan J."/>
            <person name="Luo Z.H."/>
            <person name="Li M."/>
        </authorList>
    </citation>
    <scope>NUCLEOTIDE SEQUENCE [LARGE SCALE GENOMIC DNA]</scope>
    <source>
        <strain evidence="2">SpSt-556</strain>
    </source>
</reference>